<dbReference type="GO" id="GO:0006032">
    <property type="term" value="P:chitin catabolic process"/>
    <property type="evidence" value="ECO:0007669"/>
    <property type="project" value="InterPro"/>
</dbReference>
<dbReference type="EMBL" id="LOXM01000255">
    <property type="protein sequence ID" value="KVG56465.1"/>
    <property type="molecule type" value="Genomic_DNA"/>
</dbReference>
<sequence length="216" mass="22721">MQLTDDIIARGCGAAPARAAAMLAPIQAACDRFSISATPARLAAFLPQIGHESMGLSQFAESFNYSVAGLTATFRRMTPQIAASLGRKPGAMPLSIATQQKIASIVYANQMGNGDAASGDGWRYRGSGMLQLTFHDNFEAFGTACHVDAVGNPDVVRNDPGVAALAAAWYWFANGCNTLADAGSFDTVTRRINRAMEGKAQRDALYQAARAALGLA</sequence>
<dbReference type="AlphaFoldDB" id="A0A118HLM3"/>
<comment type="caution">
    <text evidence="2">The sequence shown here is derived from an EMBL/GenBank/DDBJ whole genome shotgun (WGS) entry which is preliminary data.</text>
</comment>
<reference evidence="2 3" key="1">
    <citation type="submission" date="2015-11" db="EMBL/GenBank/DDBJ databases">
        <title>Expanding the genomic diversity of Burkholderia species for the development of highly accurate diagnostics.</title>
        <authorList>
            <person name="Sahl J."/>
            <person name="Keim P."/>
            <person name="Wagner D."/>
        </authorList>
    </citation>
    <scope>NUCLEOTIDE SEQUENCE [LARGE SCALE GENOMIC DNA]</scope>
    <source>
        <strain evidence="2 3">MSMB2036</strain>
    </source>
</reference>
<evidence type="ECO:0000259" key="1">
    <source>
        <dbReference type="Pfam" id="PF00182"/>
    </source>
</evidence>
<feature type="domain" description="Glycoside hydrolase family 19 catalytic" evidence="1">
    <location>
        <begin position="107"/>
        <end position="175"/>
    </location>
</feature>
<dbReference type="PANTHER" id="PTHR34408">
    <property type="entry name" value="FAMILY PROTEIN, PUTATIVE-RELATED"/>
    <property type="match status" value="1"/>
</dbReference>
<dbReference type="InterPro" id="IPR000726">
    <property type="entry name" value="Glyco_hydro_19_cat"/>
</dbReference>
<organism evidence="2 3">
    <name type="scientific">Burkholderia ubonensis</name>
    <dbReference type="NCBI Taxonomy" id="101571"/>
    <lineage>
        <taxon>Bacteria</taxon>
        <taxon>Pseudomonadati</taxon>
        <taxon>Pseudomonadota</taxon>
        <taxon>Betaproteobacteria</taxon>
        <taxon>Burkholderiales</taxon>
        <taxon>Burkholderiaceae</taxon>
        <taxon>Burkholderia</taxon>
        <taxon>Burkholderia cepacia complex</taxon>
    </lineage>
</organism>
<dbReference type="PANTHER" id="PTHR34408:SF1">
    <property type="entry name" value="GLYCOSYL HYDROLASE FAMILY 19 DOMAIN-CONTAINING PROTEIN HI_1415"/>
    <property type="match status" value="1"/>
</dbReference>
<dbReference type="SUPFAM" id="SSF53955">
    <property type="entry name" value="Lysozyme-like"/>
    <property type="match status" value="1"/>
</dbReference>
<dbReference type="GO" id="GO:0004568">
    <property type="term" value="F:chitinase activity"/>
    <property type="evidence" value="ECO:0007669"/>
    <property type="project" value="InterPro"/>
</dbReference>
<dbReference type="GO" id="GO:0016998">
    <property type="term" value="P:cell wall macromolecule catabolic process"/>
    <property type="evidence" value="ECO:0007669"/>
    <property type="project" value="InterPro"/>
</dbReference>
<dbReference type="InterPro" id="IPR023346">
    <property type="entry name" value="Lysozyme-like_dom_sf"/>
</dbReference>
<protein>
    <recommendedName>
        <fullName evidence="1">Glycoside hydrolase family 19 catalytic domain-containing protein</fullName>
    </recommendedName>
</protein>
<dbReference type="Pfam" id="PF00182">
    <property type="entry name" value="Glyco_hydro_19"/>
    <property type="match status" value="1"/>
</dbReference>
<dbReference type="Gene3D" id="1.10.530.10">
    <property type="match status" value="1"/>
</dbReference>
<name>A0A118HLM3_9BURK</name>
<evidence type="ECO:0000313" key="3">
    <source>
        <dbReference type="Proteomes" id="UP000064029"/>
    </source>
</evidence>
<proteinExistence type="predicted"/>
<accession>A0A118HLM3</accession>
<gene>
    <name evidence="2" type="ORF">WJ33_37210</name>
</gene>
<dbReference type="RefSeq" id="WP_059758196.1">
    <property type="nucleotide sequence ID" value="NZ_CP013414.1"/>
</dbReference>
<evidence type="ECO:0000313" key="2">
    <source>
        <dbReference type="EMBL" id="KVG56465.1"/>
    </source>
</evidence>
<dbReference type="Proteomes" id="UP000064029">
    <property type="component" value="Unassembled WGS sequence"/>
</dbReference>
<dbReference type="InterPro" id="IPR052354">
    <property type="entry name" value="Cell_Wall_Dynamics_Protein"/>
</dbReference>
<dbReference type="OrthoDB" id="1242806at2"/>